<sequence length="106" mass="12278">MMGYRGRLGGVSGGDGKRKRDGSDEGDEGGEVDEKQIFGKSRKTGRSPIKNVTGEEGRISDILKGWREEMRERWDWMEDKLGEIRKELRRDPSLELLKIEKKIFFF</sequence>
<keyword evidence="3" id="KW-1185">Reference proteome</keyword>
<reference evidence="2 3" key="1">
    <citation type="submission" date="2015-09" db="EMBL/GenBank/DDBJ databases">
        <title>Trachymyrmex cornetzi WGS genome.</title>
        <authorList>
            <person name="Nygaard S."/>
            <person name="Hu H."/>
            <person name="Boomsma J."/>
            <person name="Zhang G."/>
        </authorList>
    </citation>
    <scope>NUCLEOTIDE SEQUENCE [LARGE SCALE GENOMIC DNA]</scope>
    <source>
        <strain evidence="2">Tcor2-1</strain>
        <tissue evidence="2">Whole body</tissue>
    </source>
</reference>
<evidence type="ECO:0000313" key="3">
    <source>
        <dbReference type="Proteomes" id="UP000078492"/>
    </source>
</evidence>
<evidence type="ECO:0000313" key="2">
    <source>
        <dbReference type="EMBL" id="KYN19114.1"/>
    </source>
</evidence>
<evidence type="ECO:0000256" key="1">
    <source>
        <dbReference type="SAM" id="MobiDB-lite"/>
    </source>
</evidence>
<dbReference type="Proteomes" id="UP000078492">
    <property type="component" value="Unassembled WGS sequence"/>
</dbReference>
<feature type="compositionally biased region" description="Gly residues" evidence="1">
    <location>
        <begin position="1"/>
        <end position="14"/>
    </location>
</feature>
<dbReference type="EMBL" id="KQ979787">
    <property type="protein sequence ID" value="KYN19114.1"/>
    <property type="molecule type" value="Genomic_DNA"/>
</dbReference>
<gene>
    <name evidence="2" type="ORF">ALC57_08558</name>
</gene>
<accession>A0A151J753</accession>
<protein>
    <submittedName>
        <fullName evidence="2">Uncharacterized protein</fullName>
    </submittedName>
</protein>
<proteinExistence type="predicted"/>
<organism evidence="2 3">
    <name type="scientific">Trachymyrmex cornetzi</name>
    <dbReference type="NCBI Taxonomy" id="471704"/>
    <lineage>
        <taxon>Eukaryota</taxon>
        <taxon>Metazoa</taxon>
        <taxon>Ecdysozoa</taxon>
        <taxon>Arthropoda</taxon>
        <taxon>Hexapoda</taxon>
        <taxon>Insecta</taxon>
        <taxon>Pterygota</taxon>
        <taxon>Neoptera</taxon>
        <taxon>Endopterygota</taxon>
        <taxon>Hymenoptera</taxon>
        <taxon>Apocrita</taxon>
        <taxon>Aculeata</taxon>
        <taxon>Formicoidea</taxon>
        <taxon>Formicidae</taxon>
        <taxon>Myrmicinae</taxon>
        <taxon>Trachymyrmex</taxon>
    </lineage>
</organism>
<dbReference type="AlphaFoldDB" id="A0A151J753"/>
<feature type="region of interest" description="Disordered" evidence="1">
    <location>
        <begin position="1"/>
        <end position="54"/>
    </location>
</feature>
<name>A0A151J753_9HYME</name>